<reference evidence="2" key="1">
    <citation type="submission" date="2021-01" db="EMBL/GenBank/DDBJ databases">
        <authorList>
            <person name="Corre E."/>
            <person name="Pelletier E."/>
            <person name="Niang G."/>
            <person name="Scheremetjew M."/>
            <person name="Finn R."/>
            <person name="Kale V."/>
            <person name="Holt S."/>
            <person name="Cochrane G."/>
            <person name="Meng A."/>
            <person name="Brown T."/>
            <person name="Cohen L."/>
        </authorList>
    </citation>
    <scope>NUCLEOTIDE SEQUENCE</scope>
    <source>
        <strain evidence="2">CCMP125</strain>
    </source>
</reference>
<gene>
    <name evidence="2" type="ORF">APAL1065_LOCUS8548</name>
</gene>
<dbReference type="EMBL" id="HBHT01012768">
    <property type="protein sequence ID" value="CAD9958037.1"/>
    <property type="molecule type" value="Transcribed_RNA"/>
</dbReference>
<evidence type="ECO:0000256" key="1">
    <source>
        <dbReference type="SAM" id="MobiDB-lite"/>
    </source>
</evidence>
<accession>A0A7S2Y7S5</accession>
<sequence length="156" mass="16583">MPMDRDNAKPESVAPPTVSAERAGHQEEGGAPTGESNMVERPMTLLDLLQQGESIAPTMPPPPPPLSATRDPFFGTGAPLLFPQEQGAIRDEHQDPPPSWSGSSSSSSFMIQILDAALALADDDEAMDGLEIERRLFHDFDFGASSSHSGGKNASQ</sequence>
<proteinExistence type="predicted"/>
<protein>
    <submittedName>
        <fullName evidence="2">Uncharacterized protein</fullName>
    </submittedName>
</protein>
<organism evidence="2">
    <name type="scientific">Entomoneis paludosa</name>
    <dbReference type="NCBI Taxonomy" id="265537"/>
    <lineage>
        <taxon>Eukaryota</taxon>
        <taxon>Sar</taxon>
        <taxon>Stramenopiles</taxon>
        <taxon>Ochrophyta</taxon>
        <taxon>Bacillariophyta</taxon>
        <taxon>Bacillariophyceae</taxon>
        <taxon>Bacillariophycidae</taxon>
        <taxon>Entomoneidaceae</taxon>
        <taxon>Entomoneis</taxon>
    </lineage>
</organism>
<name>A0A7S2Y7S5_9STRA</name>
<evidence type="ECO:0000313" key="2">
    <source>
        <dbReference type="EMBL" id="CAD9958037.1"/>
    </source>
</evidence>
<feature type="region of interest" description="Disordered" evidence="1">
    <location>
        <begin position="1"/>
        <end position="106"/>
    </location>
</feature>
<dbReference type="AlphaFoldDB" id="A0A7S2Y7S5"/>